<protein>
    <submittedName>
        <fullName evidence="2">DUF4417 domain-containing protein</fullName>
    </submittedName>
</protein>
<feature type="region of interest" description="Disordered" evidence="1">
    <location>
        <begin position="221"/>
        <end position="249"/>
    </location>
</feature>
<name>A0A7C9NB67_9BACT</name>
<proteinExistence type="predicted"/>
<reference evidence="2" key="1">
    <citation type="submission" date="2018-08" db="EMBL/GenBank/DDBJ databases">
        <title>Murine metabolic-syndrome-specific gut microbial biobank.</title>
        <authorList>
            <person name="Liu C."/>
        </authorList>
    </citation>
    <scope>NUCLEOTIDE SEQUENCE [LARGE SCALE GENOMIC DNA]</scope>
    <source>
        <strain evidence="2">Z82</strain>
    </source>
</reference>
<sequence>MISSLLDIVMTVDGMTAYLQDRGVGFDEKGFPLLAPEMFLDEWPIDMVPFKHRNAPFVGDPSDTLLCFFAADTDLYPRIDRVLDDLPEYRRFKGAVMMDATVTQDMDLEWQGEIMLLNQLFMSVLAVNNVPVVANLRTGSRATFRHLDAIPQNVMWAAGFLGCAPLQSNEDSFFLEKVLRVRPSKLILYGRQDKTAEEQLNRFGINWRRYNHVRERYFDGKVKDSDRENDPPAPDGSPNEGIMLSSHFS</sequence>
<dbReference type="EMBL" id="QWKH01000039">
    <property type="protein sequence ID" value="NBI34663.1"/>
    <property type="molecule type" value="Genomic_DNA"/>
</dbReference>
<gene>
    <name evidence="2" type="ORF">D1639_06390</name>
</gene>
<dbReference type="AlphaFoldDB" id="A0A7C9NB67"/>
<organism evidence="2">
    <name type="scientific">Muribaculaceae bacterium Z82</name>
    <dbReference type="NCBI Taxonomy" id="2304548"/>
    <lineage>
        <taxon>Bacteria</taxon>
        <taxon>Pseudomonadati</taxon>
        <taxon>Bacteroidota</taxon>
        <taxon>Bacteroidia</taxon>
        <taxon>Bacteroidales</taxon>
        <taxon>Muribaculaceae</taxon>
    </lineage>
</organism>
<evidence type="ECO:0000313" key="2">
    <source>
        <dbReference type="EMBL" id="NBI34663.1"/>
    </source>
</evidence>
<comment type="caution">
    <text evidence="2">The sequence shown here is derived from an EMBL/GenBank/DDBJ whole genome shotgun (WGS) entry which is preliminary data.</text>
</comment>
<evidence type="ECO:0000256" key="1">
    <source>
        <dbReference type="SAM" id="MobiDB-lite"/>
    </source>
</evidence>
<accession>A0A7C9NB67</accession>
<feature type="compositionally biased region" description="Basic and acidic residues" evidence="1">
    <location>
        <begin position="221"/>
        <end position="230"/>
    </location>
</feature>